<reference evidence="5 6" key="1">
    <citation type="submission" date="2017-09" db="EMBL/GenBank/DDBJ databases">
        <authorList>
            <consortium name="International Durum Wheat Genome Sequencing Consortium (IDWGSC)"/>
            <person name="Milanesi L."/>
        </authorList>
    </citation>
    <scope>NUCLEOTIDE SEQUENCE [LARGE SCALE GENOMIC DNA]</scope>
    <source>
        <strain evidence="6">cv. Svevo</strain>
    </source>
</reference>
<keyword evidence="6" id="KW-1185">Reference proteome</keyword>
<dbReference type="Pfam" id="PF03372">
    <property type="entry name" value="Exo_endo_phos"/>
    <property type="match status" value="1"/>
</dbReference>
<dbReference type="AlphaFoldDB" id="A0A9R0ZAC8"/>
<proteinExistence type="predicted"/>
<evidence type="ECO:0000313" key="6">
    <source>
        <dbReference type="Proteomes" id="UP000324705"/>
    </source>
</evidence>
<dbReference type="InterPro" id="IPR025564">
    <property type="entry name" value="CAAD_dom"/>
</dbReference>
<evidence type="ECO:0008006" key="7">
    <source>
        <dbReference type="Google" id="ProtNLM"/>
    </source>
</evidence>
<feature type="region of interest" description="Disordered" evidence="2">
    <location>
        <begin position="1"/>
        <end position="31"/>
    </location>
</feature>
<comment type="subcellular location">
    <subcellularLocation>
        <location evidence="1">Membrane</location>
        <topology evidence="1">Multi-pass membrane protein</topology>
    </subcellularLocation>
</comment>
<evidence type="ECO:0000259" key="4">
    <source>
        <dbReference type="Pfam" id="PF14159"/>
    </source>
</evidence>
<dbReference type="InterPro" id="IPR050410">
    <property type="entry name" value="CCR4/nocturin_mRNA_transcr"/>
</dbReference>
<dbReference type="Gene3D" id="3.60.10.10">
    <property type="entry name" value="Endonuclease/exonuclease/phosphatase"/>
    <property type="match status" value="1"/>
</dbReference>
<evidence type="ECO:0000256" key="2">
    <source>
        <dbReference type="SAM" id="MobiDB-lite"/>
    </source>
</evidence>
<accession>A0A9R0ZAC8</accession>
<dbReference type="InterPro" id="IPR005135">
    <property type="entry name" value="Endo/exonuclease/phosphatase"/>
</dbReference>
<protein>
    <recommendedName>
        <fullName evidence="7">Endonuclease/exonuclease/phosphatase domain-containing protein</fullName>
    </recommendedName>
</protein>
<feature type="domain" description="Endonuclease/exonuclease/phosphatase" evidence="3">
    <location>
        <begin position="95"/>
        <end position="277"/>
    </location>
</feature>
<dbReference type="InterPro" id="IPR036691">
    <property type="entry name" value="Endo/exonu/phosph_ase_sf"/>
</dbReference>
<dbReference type="Gramene" id="TRITD7Av1G071330.6">
    <property type="protein sequence ID" value="TRITD7Av1G071330.6"/>
    <property type="gene ID" value="TRITD7Av1G071330"/>
</dbReference>
<feature type="domain" description="Cyanobacterial aminoacyl-tRNA synthetase CAAD" evidence="4">
    <location>
        <begin position="548"/>
        <end position="631"/>
    </location>
</feature>
<dbReference type="GO" id="GO:0000175">
    <property type="term" value="F:3'-5'-RNA exonuclease activity"/>
    <property type="evidence" value="ECO:0007669"/>
    <property type="project" value="TreeGrafter"/>
</dbReference>
<dbReference type="Pfam" id="PF14159">
    <property type="entry name" value="CAAD"/>
    <property type="match status" value="1"/>
</dbReference>
<dbReference type="Proteomes" id="UP000324705">
    <property type="component" value="Chromosome 7A"/>
</dbReference>
<dbReference type="PANTHER" id="PTHR12121:SF82">
    <property type="entry name" value="CARBON CATABOLITE REPRESSOR PROTEIN 4 HOMOLOG 3"/>
    <property type="match status" value="1"/>
</dbReference>
<name>A0A9R0ZAC8_TRITD</name>
<evidence type="ECO:0000256" key="1">
    <source>
        <dbReference type="ARBA" id="ARBA00004141"/>
    </source>
</evidence>
<dbReference type="EMBL" id="LT934123">
    <property type="protein sequence ID" value="VAI72837.1"/>
    <property type="molecule type" value="Genomic_DNA"/>
</dbReference>
<dbReference type="SUPFAM" id="SSF56219">
    <property type="entry name" value="DNase I-like"/>
    <property type="match status" value="1"/>
</dbReference>
<organism evidence="5 6">
    <name type="scientific">Triticum turgidum subsp. durum</name>
    <name type="common">Durum wheat</name>
    <name type="synonym">Triticum durum</name>
    <dbReference type="NCBI Taxonomy" id="4567"/>
    <lineage>
        <taxon>Eukaryota</taxon>
        <taxon>Viridiplantae</taxon>
        <taxon>Streptophyta</taxon>
        <taxon>Embryophyta</taxon>
        <taxon>Tracheophyta</taxon>
        <taxon>Spermatophyta</taxon>
        <taxon>Magnoliopsida</taxon>
        <taxon>Liliopsida</taxon>
        <taxon>Poales</taxon>
        <taxon>Poaceae</taxon>
        <taxon>BOP clade</taxon>
        <taxon>Pooideae</taxon>
        <taxon>Triticodae</taxon>
        <taxon>Triticeae</taxon>
        <taxon>Triticinae</taxon>
        <taxon>Triticum</taxon>
    </lineage>
</organism>
<evidence type="ECO:0000313" key="5">
    <source>
        <dbReference type="EMBL" id="VAI72837.1"/>
    </source>
</evidence>
<sequence>MAYNPSRARLSPPAPAAPRPRKRGRSPSAPGAAVWRASAYVAPFDHRRRWQDPAGASGRVWQGYHAPHAPVPYRRWVFADEASTSGSDACTIMSYNILADNNARNHPDLYLDVPWDALRWDSRRRLIIHEIRHWDSDLEVDRFQEIAAEMKNRGYECSFKGRTGDAKDGCATFWKSERLRLLEEDSIDFSEFNLRNNVAQVLVFELNGTQKFVLGNIHVLFNPKRGDVKMGQIRMLLERANALAGKWDGIPIVLAGDFNSTPESAIYKFLSTMKLNVSLHDRRQLSGLDSSEFGLYCSLLNYGWSDEEVRNATGSSNVMVASHPLKLSSSYAMLKGNSSNRGYHGEPLATSYHKKFLGTVDYLWRWAVIICPLLLNSSSRNRSEMHPSKKMNPTKTNLHEKQAHQNTYISQTVTVRLIQAADTDQNQVCGDDVSNAMVMAKRSSVLRKGPQLHVFKLGHNYMFLRWSRNCMFQEGPQLHVCKMQKLSGTSKMQIDLALSPTVKFPVPTHQAPTKGMPAELADAPRPSLLRVKAASDDTSASGDEIIEDLKGKWEAIEDKPTFLLYSGGAVVALWLTTVVVGAINSVPLLPKLLELVGLGYTGWFVYRYLLFKESRKELATDIESLKKKIAGTE</sequence>
<dbReference type="GO" id="GO:0016020">
    <property type="term" value="C:membrane"/>
    <property type="evidence" value="ECO:0007669"/>
    <property type="project" value="UniProtKB-SubCell"/>
</dbReference>
<gene>
    <name evidence="5" type="ORF">TRITD_7Av1G071330</name>
</gene>
<evidence type="ECO:0000259" key="3">
    <source>
        <dbReference type="Pfam" id="PF03372"/>
    </source>
</evidence>
<feature type="compositionally biased region" description="Low complexity" evidence="2">
    <location>
        <begin position="1"/>
        <end position="11"/>
    </location>
</feature>
<dbReference type="PANTHER" id="PTHR12121">
    <property type="entry name" value="CARBON CATABOLITE REPRESSOR PROTEIN 4"/>
    <property type="match status" value="1"/>
</dbReference>